<dbReference type="RefSeq" id="WP_027033805.1">
    <property type="nucleotide sequence ID" value="NZ_CP033367.1"/>
</dbReference>
<organism evidence="1 2">
    <name type="scientific">Mesorhizobium loti R88b</name>
    <dbReference type="NCBI Taxonomy" id="935548"/>
    <lineage>
        <taxon>Bacteria</taxon>
        <taxon>Pseudomonadati</taxon>
        <taxon>Pseudomonadota</taxon>
        <taxon>Alphaproteobacteria</taxon>
        <taxon>Hyphomicrobiales</taxon>
        <taxon>Phyllobacteriaceae</taxon>
        <taxon>Mesorhizobium</taxon>
    </lineage>
</organism>
<proteinExistence type="predicted"/>
<accession>A0A6M7X199</accession>
<name>A0A6M7X199_RHILI</name>
<dbReference type="EMBL" id="CP033367">
    <property type="protein sequence ID" value="QKD05231.1"/>
    <property type="molecule type" value="Genomic_DNA"/>
</dbReference>
<gene>
    <name evidence="1" type="ORF">EB235_30200</name>
</gene>
<evidence type="ECO:0000313" key="1">
    <source>
        <dbReference type="EMBL" id="QKD05231.1"/>
    </source>
</evidence>
<dbReference type="AlphaFoldDB" id="A0A6M7X199"/>
<evidence type="ECO:0000313" key="2">
    <source>
        <dbReference type="Proteomes" id="UP000503017"/>
    </source>
</evidence>
<protein>
    <submittedName>
        <fullName evidence="1">Uncharacterized protein</fullName>
    </submittedName>
</protein>
<dbReference type="Proteomes" id="UP000503017">
    <property type="component" value="Chromosome"/>
</dbReference>
<sequence length="145" mass="16540">MNPRYQELQATYLAELRSILPPILSWWKEHAVRPPAEMGTGGNRNDFERRWPLGPVAHPRVLAVLRTYYLAVHALNREFETLRPPLDTTPRESDWGTDDEEADVPFVLPIDLLVNDLESIAPDLYEIMSNLVFVPVGLAPDGEYC</sequence>
<reference evidence="1 2" key="1">
    <citation type="submission" date="2018-10" db="EMBL/GenBank/DDBJ databases">
        <authorList>
            <person name="Perry B.J."/>
            <person name="Sullivan J.T."/>
            <person name="Murphy R.J.T."/>
            <person name="Ramsay J.P."/>
            <person name="Ronson C.W."/>
        </authorList>
    </citation>
    <scope>NUCLEOTIDE SEQUENCE [LARGE SCALE GENOMIC DNA]</scope>
    <source>
        <strain evidence="1 2">R88b</strain>
    </source>
</reference>